<reference evidence="2 3" key="1">
    <citation type="submission" date="2019-08" db="EMBL/GenBank/DDBJ databases">
        <authorList>
            <person name="Peeters C."/>
        </authorList>
    </citation>
    <scope>NUCLEOTIDE SEQUENCE [LARGE SCALE GENOMIC DNA]</scope>
    <source>
        <strain evidence="2 3">LMG 30175</strain>
    </source>
</reference>
<name>A0A5E4SA98_9BURK</name>
<dbReference type="Gene3D" id="1.10.287.700">
    <property type="entry name" value="Helix hairpin bin"/>
    <property type="match status" value="1"/>
</dbReference>
<evidence type="ECO:0000313" key="2">
    <source>
        <dbReference type="EMBL" id="VVD71138.1"/>
    </source>
</evidence>
<proteinExistence type="predicted"/>
<dbReference type="RefSeq" id="WP_224788571.1">
    <property type="nucleotide sequence ID" value="NZ_CABPRZ010000002.1"/>
</dbReference>
<dbReference type="Proteomes" id="UP000414233">
    <property type="component" value="Unassembled WGS sequence"/>
</dbReference>
<accession>A0A5E4SA98</accession>
<evidence type="ECO:0000313" key="3">
    <source>
        <dbReference type="Proteomes" id="UP000414233"/>
    </source>
</evidence>
<keyword evidence="3" id="KW-1185">Reference proteome</keyword>
<evidence type="ECO:0000256" key="1">
    <source>
        <dbReference type="SAM" id="SignalP"/>
    </source>
</evidence>
<feature type="chain" id="PRO_5022675401" evidence="1">
    <location>
        <begin position="23"/>
        <end position="84"/>
    </location>
</feature>
<sequence length="84" mass="8822">MKIQHGLLAAFVCLMLTPLAEAGVKHAAHEVKDATVHAAKKTGGAARDAAHATGHAIKDVAHNIADKSREGYHATKRAVHKAVE</sequence>
<keyword evidence="1" id="KW-0732">Signal</keyword>
<gene>
    <name evidence="2" type="ORF">PTE30175_00573</name>
</gene>
<feature type="signal peptide" evidence="1">
    <location>
        <begin position="1"/>
        <end position="22"/>
    </location>
</feature>
<dbReference type="AlphaFoldDB" id="A0A5E4SA98"/>
<dbReference type="EMBL" id="CABPRZ010000002">
    <property type="protein sequence ID" value="VVD71138.1"/>
    <property type="molecule type" value="Genomic_DNA"/>
</dbReference>
<protein>
    <submittedName>
        <fullName evidence="2">Uncharacterized protein</fullName>
    </submittedName>
</protein>
<organism evidence="2 3">
    <name type="scientific">Pandoraea terrae</name>
    <dbReference type="NCBI Taxonomy" id="1537710"/>
    <lineage>
        <taxon>Bacteria</taxon>
        <taxon>Pseudomonadati</taxon>
        <taxon>Pseudomonadota</taxon>
        <taxon>Betaproteobacteria</taxon>
        <taxon>Burkholderiales</taxon>
        <taxon>Burkholderiaceae</taxon>
        <taxon>Pandoraea</taxon>
    </lineage>
</organism>